<sequence>MSLPLHRTPPPLSQTVLAGAVVVSALVHLALLLVTNLPWLRVPMPPAAQTLSVTLLAPRAASMPVAPPAEKPAEAPPARSESPREAPRRKTPAPVAEPARPARNPAPPPGEGGETKSPPPRAHRPALPSPDEGPSSPALSGDRYGLLAQARLLARGVGGAAEAGEETPQAGGRVKAVYGVSAKGVDWARYIEDWRLKVERVGYLNYPEEARRQQLTGGPLLTVLINADGSLRSVRVRRGSGQPVLDEAARNIVKLAAPFAPFPPALAERFGSLEITRRWTFTTDNRLSGQ</sequence>
<keyword evidence="6 11" id="KW-0812">Transmembrane</keyword>
<dbReference type="Proteomes" id="UP000254537">
    <property type="component" value="Chromosome"/>
</dbReference>
<dbReference type="InterPro" id="IPR037682">
    <property type="entry name" value="TonB_C"/>
</dbReference>
<keyword evidence="9 11" id="KW-0472">Membrane</keyword>
<evidence type="ECO:0000256" key="6">
    <source>
        <dbReference type="ARBA" id="ARBA00022692"/>
    </source>
</evidence>
<evidence type="ECO:0000256" key="2">
    <source>
        <dbReference type="ARBA" id="ARBA00006555"/>
    </source>
</evidence>
<evidence type="ECO:0000256" key="11">
    <source>
        <dbReference type="SAM" id="Phobius"/>
    </source>
</evidence>
<keyword evidence="4" id="KW-1003">Cell membrane</keyword>
<dbReference type="InterPro" id="IPR051045">
    <property type="entry name" value="TonB-dependent_transducer"/>
</dbReference>
<dbReference type="OrthoDB" id="9803361at2"/>
<feature type="compositionally biased region" description="Low complexity" evidence="10">
    <location>
        <begin position="92"/>
        <end position="103"/>
    </location>
</feature>
<proteinExistence type="inferred from homology"/>
<evidence type="ECO:0000256" key="10">
    <source>
        <dbReference type="SAM" id="MobiDB-lite"/>
    </source>
</evidence>
<gene>
    <name evidence="13" type="ORF">DWG20_03820</name>
</gene>
<keyword evidence="8 11" id="KW-1133">Transmembrane helix</keyword>
<protein>
    <submittedName>
        <fullName evidence="13">TonB family protein</fullName>
    </submittedName>
</protein>
<feature type="region of interest" description="Disordered" evidence="10">
    <location>
        <begin position="64"/>
        <end position="141"/>
    </location>
</feature>
<feature type="transmembrane region" description="Helical" evidence="11">
    <location>
        <begin position="12"/>
        <end position="34"/>
    </location>
</feature>
<dbReference type="InterPro" id="IPR006260">
    <property type="entry name" value="TonB/TolA_C"/>
</dbReference>
<dbReference type="Pfam" id="PF03544">
    <property type="entry name" value="TonB_C"/>
    <property type="match status" value="1"/>
</dbReference>
<organism evidence="13 14">
    <name type="scientific">Crenobacter cavernae</name>
    <dbReference type="NCBI Taxonomy" id="2290923"/>
    <lineage>
        <taxon>Bacteria</taxon>
        <taxon>Pseudomonadati</taxon>
        <taxon>Pseudomonadota</taxon>
        <taxon>Betaproteobacteria</taxon>
        <taxon>Neisseriales</taxon>
        <taxon>Neisseriaceae</taxon>
        <taxon>Crenobacter</taxon>
    </lineage>
</organism>
<dbReference type="PANTHER" id="PTHR33446:SF11">
    <property type="entry name" value="TONB3"/>
    <property type="match status" value="1"/>
</dbReference>
<evidence type="ECO:0000256" key="3">
    <source>
        <dbReference type="ARBA" id="ARBA00022448"/>
    </source>
</evidence>
<evidence type="ECO:0000313" key="14">
    <source>
        <dbReference type="Proteomes" id="UP000254537"/>
    </source>
</evidence>
<accession>A0A345Y3X2</accession>
<evidence type="ECO:0000256" key="1">
    <source>
        <dbReference type="ARBA" id="ARBA00004383"/>
    </source>
</evidence>
<reference evidence="13 14" key="1">
    <citation type="submission" date="2018-07" db="EMBL/GenBank/DDBJ databases">
        <title>Crenobacter cavernae sp. nov., isolated from a karst cave.</title>
        <authorList>
            <person name="Zhu H."/>
        </authorList>
    </citation>
    <scope>NUCLEOTIDE SEQUENCE [LARGE SCALE GENOMIC DNA]</scope>
    <source>
        <strain evidence="13 14">K1W11S-77</strain>
    </source>
</reference>
<evidence type="ECO:0000256" key="8">
    <source>
        <dbReference type="ARBA" id="ARBA00022989"/>
    </source>
</evidence>
<dbReference type="EMBL" id="CP031337">
    <property type="protein sequence ID" value="AXK38624.1"/>
    <property type="molecule type" value="Genomic_DNA"/>
</dbReference>
<evidence type="ECO:0000256" key="7">
    <source>
        <dbReference type="ARBA" id="ARBA00022927"/>
    </source>
</evidence>
<dbReference type="Gene3D" id="3.30.1150.10">
    <property type="match status" value="1"/>
</dbReference>
<dbReference type="RefSeq" id="WP_115432559.1">
    <property type="nucleotide sequence ID" value="NZ_CP031337.1"/>
</dbReference>
<dbReference type="PANTHER" id="PTHR33446">
    <property type="entry name" value="PROTEIN TONB-RELATED"/>
    <property type="match status" value="1"/>
</dbReference>
<name>A0A345Y3X2_9NEIS</name>
<dbReference type="NCBIfam" id="TIGR01352">
    <property type="entry name" value="tonB_Cterm"/>
    <property type="match status" value="1"/>
</dbReference>
<keyword evidence="3" id="KW-0813">Transport</keyword>
<dbReference type="GO" id="GO:0055085">
    <property type="term" value="P:transmembrane transport"/>
    <property type="evidence" value="ECO:0007669"/>
    <property type="project" value="InterPro"/>
</dbReference>
<dbReference type="GO" id="GO:0015031">
    <property type="term" value="P:protein transport"/>
    <property type="evidence" value="ECO:0007669"/>
    <property type="project" value="UniProtKB-KW"/>
</dbReference>
<dbReference type="SUPFAM" id="SSF74653">
    <property type="entry name" value="TolA/TonB C-terminal domain"/>
    <property type="match status" value="1"/>
</dbReference>
<dbReference type="GO" id="GO:0031992">
    <property type="term" value="F:energy transducer activity"/>
    <property type="evidence" value="ECO:0007669"/>
    <property type="project" value="TreeGrafter"/>
</dbReference>
<dbReference type="KEGG" id="ccah:DWG20_03820"/>
<evidence type="ECO:0000313" key="13">
    <source>
        <dbReference type="EMBL" id="AXK38624.1"/>
    </source>
</evidence>
<evidence type="ECO:0000256" key="5">
    <source>
        <dbReference type="ARBA" id="ARBA00022519"/>
    </source>
</evidence>
<keyword evidence="5" id="KW-0997">Cell inner membrane</keyword>
<dbReference type="PROSITE" id="PS52015">
    <property type="entry name" value="TONB_CTD"/>
    <property type="match status" value="1"/>
</dbReference>
<comment type="similarity">
    <text evidence="2">Belongs to the TonB family.</text>
</comment>
<evidence type="ECO:0000259" key="12">
    <source>
        <dbReference type="PROSITE" id="PS52015"/>
    </source>
</evidence>
<dbReference type="AlphaFoldDB" id="A0A345Y3X2"/>
<dbReference type="GO" id="GO:0098797">
    <property type="term" value="C:plasma membrane protein complex"/>
    <property type="evidence" value="ECO:0007669"/>
    <property type="project" value="TreeGrafter"/>
</dbReference>
<evidence type="ECO:0000256" key="4">
    <source>
        <dbReference type="ARBA" id="ARBA00022475"/>
    </source>
</evidence>
<comment type="subcellular location">
    <subcellularLocation>
        <location evidence="1">Cell inner membrane</location>
        <topology evidence="1">Single-pass membrane protein</topology>
        <orientation evidence="1">Periplasmic side</orientation>
    </subcellularLocation>
</comment>
<evidence type="ECO:0000256" key="9">
    <source>
        <dbReference type="ARBA" id="ARBA00023136"/>
    </source>
</evidence>
<keyword evidence="7" id="KW-0653">Protein transport</keyword>
<feature type="domain" description="TonB C-terminal" evidence="12">
    <location>
        <begin position="191"/>
        <end position="290"/>
    </location>
</feature>